<accession>A0A0E0ILT3</accession>
<evidence type="ECO:0000313" key="3">
    <source>
        <dbReference type="Proteomes" id="UP000006591"/>
    </source>
</evidence>
<dbReference type="AlphaFoldDB" id="A0A0E0ILT3"/>
<proteinExistence type="predicted"/>
<keyword evidence="3" id="KW-1185">Reference proteome</keyword>
<organism evidence="2">
    <name type="scientific">Oryza nivara</name>
    <name type="common">Indian wild rice</name>
    <name type="synonym">Oryza sativa f. spontanea</name>
    <dbReference type="NCBI Taxonomy" id="4536"/>
    <lineage>
        <taxon>Eukaryota</taxon>
        <taxon>Viridiplantae</taxon>
        <taxon>Streptophyta</taxon>
        <taxon>Embryophyta</taxon>
        <taxon>Tracheophyta</taxon>
        <taxon>Spermatophyta</taxon>
        <taxon>Magnoliopsida</taxon>
        <taxon>Liliopsida</taxon>
        <taxon>Poales</taxon>
        <taxon>Poaceae</taxon>
        <taxon>BOP clade</taxon>
        <taxon>Oryzoideae</taxon>
        <taxon>Oryzeae</taxon>
        <taxon>Oryzinae</taxon>
        <taxon>Oryza</taxon>
    </lineage>
</organism>
<dbReference type="Proteomes" id="UP000006591">
    <property type="component" value="Chromosome 9"/>
</dbReference>
<feature type="region of interest" description="Disordered" evidence="1">
    <location>
        <begin position="59"/>
        <end position="109"/>
    </location>
</feature>
<name>A0A0E0ILT3_ORYNI</name>
<dbReference type="Gramene" id="ONIVA09G16000.1">
    <property type="protein sequence ID" value="ONIVA09G16000.1"/>
    <property type="gene ID" value="ONIVA09G16000"/>
</dbReference>
<evidence type="ECO:0000313" key="2">
    <source>
        <dbReference type="EnsemblPlants" id="ONIVA09G16000.1"/>
    </source>
</evidence>
<dbReference type="EnsemblPlants" id="ONIVA09G16000.1">
    <property type="protein sequence ID" value="ONIVA09G16000.1"/>
    <property type="gene ID" value="ONIVA09G16000"/>
</dbReference>
<dbReference type="HOGENOM" id="CLU_2188215_0_0_1"/>
<protein>
    <submittedName>
        <fullName evidence="2">Uncharacterized protein</fullName>
    </submittedName>
</protein>
<reference evidence="2" key="2">
    <citation type="submission" date="2018-04" db="EMBL/GenBank/DDBJ databases">
        <title>OnivRS2 (Oryza nivara Reference Sequence Version 2).</title>
        <authorList>
            <person name="Zhang J."/>
            <person name="Kudrna D."/>
            <person name="Lee S."/>
            <person name="Talag J."/>
            <person name="Rajasekar S."/>
            <person name="Welchert J."/>
            <person name="Hsing Y.-I."/>
            <person name="Wing R.A."/>
        </authorList>
    </citation>
    <scope>NUCLEOTIDE SEQUENCE [LARGE SCALE GENOMIC DNA]</scope>
    <source>
        <strain evidence="2">SL10</strain>
    </source>
</reference>
<reference evidence="2" key="1">
    <citation type="submission" date="2015-04" db="UniProtKB">
        <authorList>
            <consortium name="EnsemblPlants"/>
        </authorList>
    </citation>
    <scope>IDENTIFICATION</scope>
    <source>
        <strain evidence="2">SL10</strain>
    </source>
</reference>
<feature type="region of interest" description="Disordered" evidence="1">
    <location>
        <begin position="1"/>
        <end position="24"/>
    </location>
</feature>
<evidence type="ECO:0000256" key="1">
    <source>
        <dbReference type="SAM" id="MobiDB-lite"/>
    </source>
</evidence>
<sequence>MPRRGDGGLGGKRRQRMETAAGSGHVDLVASGQIRHSSVNWVDALPLPTKAAYLSLGATAAASGQRRPPQKRQICSGNDDDDGGSGGGCDNVADDGGGSGGYDDDDFDS</sequence>
<feature type="compositionally biased region" description="Gly residues" evidence="1">
    <location>
        <begin position="84"/>
        <end position="101"/>
    </location>
</feature>